<keyword evidence="2 4" id="KW-0863">Zinc-finger</keyword>
<dbReference type="PANTHER" id="PTHR43102:SF2">
    <property type="entry name" value="GAF DOMAIN-CONTAINING PROTEIN"/>
    <property type="match status" value="1"/>
</dbReference>
<dbReference type="PROSITE" id="PS50178">
    <property type="entry name" value="ZF_FYVE"/>
    <property type="match status" value="1"/>
</dbReference>
<dbReference type="InterPro" id="IPR000306">
    <property type="entry name" value="Znf_FYVE"/>
</dbReference>
<reference evidence="8" key="1">
    <citation type="submission" date="2017-03" db="EMBL/GenBank/DDBJ databases">
        <title>Phytopthora megakarya and P. palmivora, two closely related causual agents of cacao black pod achieved similar genome size and gene model numbers by different mechanisms.</title>
        <authorList>
            <person name="Ali S."/>
            <person name="Shao J."/>
            <person name="Larry D.J."/>
            <person name="Kronmiller B."/>
            <person name="Shen D."/>
            <person name="Strem M.D."/>
            <person name="Melnick R.L."/>
            <person name="Guiltinan M.J."/>
            <person name="Tyler B.M."/>
            <person name="Meinhardt L.W."/>
            <person name="Bailey B.A."/>
        </authorList>
    </citation>
    <scope>NUCLEOTIDE SEQUENCE [LARGE SCALE GENOMIC DNA]</scope>
    <source>
        <strain evidence="8">zdho120</strain>
    </source>
</reference>
<accession>A0A225WPY8</accession>
<dbReference type="STRING" id="4795.A0A225WPY8"/>
<dbReference type="AlphaFoldDB" id="A0A225WPY8"/>
<evidence type="ECO:0000256" key="3">
    <source>
        <dbReference type="ARBA" id="ARBA00022833"/>
    </source>
</evidence>
<organism evidence="7 8">
    <name type="scientific">Phytophthora megakarya</name>
    <dbReference type="NCBI Taxonomy" id="4795"/>
    <lineage>
        <taxon>Eukaryota</taxon>
        <taxon>Sar</taxon>
        <taxon>Stramenopiles</taxon>
        <taxon>Oomycota</taxon>
        <taxon>Peronosporomycetes</taxon>
        <taxon>Peronosporales</taxon>
        <taxon>Peronosporaceae</taxon>
        <taxon>Phytophthora</taxon>
    </lineage>
</organism>
<dbReference type="InterPro" id="IPR003018">
    <property type="entry name" value="GAF"/>
</dbReference>
<dbReference type="Gene3D" id="3.30.40.10">
    <property type="entry name" value="Zinc/RING finger domain, C3HC4 (zinc finger)"/>
    <property type="match status" value="1"/>
</dbReference>
<dbReference type="PANTHER" id="PTHR43102">
    <property type="entry name" value="SLR1143 PROTEIN"/>
    <property type="match status" value="1"/>
</dbReference>
<dbReference type="OrthoDB" id="10018316at2759"/>
<evidence type="ECO:0000256" key="5">
    <source>
        <dbReference type="SAM" id="MobiDB-lite"/>
    </source>
</evidence>
<dbReference type="Gene3D" id="3.30.450.40">
    <property type="match status" value="1"/>
</dbReference>
<dbReference type="Proteomes" id="UP000198211">
    <property type="component" value="Unassembled WGS sequence"/>
</dbReference>
<dbReference type="SUPFAM" id="SSF57903">
    <property type="entry name" value="FYVE/PHD zinc finger"/>
    <property type="match status" value="1"/>
</dbReference>
<evidence type="ECO:0000259" key="6">
    <source>
        <dbReference type="PROSITE" id="PS50178"/>
    </source>
</evidence>
<keyword evidence="1" id="KW-0479">Metal-binding</keyword>
<feature type="region of interest" description="Disordered" evidence="5">
    <location>
        <begin position="611"/>
        <end position="662"/>
    </location>
</feature>
<dbReference type="Pfam" id="PF01363">
    <property type="entry name" value="FYVE"/>
    <property type="match status" value="1"/>
</dbReference>
<dbReference type="SMART" id="SM00064">
    <property type="entry name" value="FYVE"/>
    <property type="match status" value="1"/>
</dbReference>
<dbReference type="GO" id="GO:0008270">
    <property type="term" value="F:zinc ion binding"/>
    <property type="evidence" value="ECO:0007669"/>
    <property type="project" value="UniProtKB-KW"/>
</dbReference>
<dbReference type="InterPro" id="IPR013083">
    <property type="entry name" value="Znf_RING/FYVE/PHD"/>
</dbReference>
<evidence type="ECO:0000256" key="1">
    <source>
        <dbReference type="ARBA" id="ARBA00022723"/>
    </source>
</evidence>
<feature type="compositionally biased region" description="Low complexity" evidence="5">
    <location>
        <begin position="636"/>
        <end position="662"/>
    </location>
</feature>
<dbReference type="InterPro" id="IPR029016">
    <property type="entry name" value="GAF-like_dom_sf"/>
</dbReference>
<dbReference type="SUPFAM" id="SSF55781">
    <property type="entry name" value="GAF domain-like"/>
    <property type="match status" value="1"/>
</dbReference>
<proteinExistence type="predicted"/>
<keyword evidence="3" id="KW-0862">Zinc</keyword>
<name>A0A225WPY8_9STRA</name>
<keyword evidence="8" id="KW-1185">Reference proteome</keyword>
<gene>
    <name evidence="7" type="ORF">PHMEG_0006052</name>
</gene>
<evidence type="ECO:0000313" key="7">
    <source>
        <dbReference type="EMBL" id="OWZ19665.1"/>
    </source>
</evidence>
<dbReference type="InterPro" id="IPR017455">
    <property type="entry name" value="Znf_FYVE-rel"/>
</dbReference>
<protein>
    <recommendedName>
        <fullName evidence="6">FYVE-type domain-containing protein</fullName>
    </recommendedName>
</protein>
<dbReference type="EMBL" id="NBNE01000416">
    <property type="protein sequence ID" value="OWZ19665.1"/>
    <property type="molecule type" value="Genomic_DNA"/>
</dbReference>
<evidence type="ECO:0000256" key="4">
    <source>
        <dbReference type="PROSITE-ProRule" id="PRU00091"/>
    </source>
</evidence>
<dbReference type="Pfam" id="PF01590">
    <property type="entry name" value="GAF"/>
    <property type="match status" value="1"/>
</dbReference>
<evidence type="ECO:0000313" key="8">
    <source>
        <dbReference type="Proteomes" id="UP000198211"/>
    </source>
</evidence>
<comment type="caution">
    <text evidence="7">The sequence shown here is derived from an EMBL/GenBank/DDBJ whole genome shotgun (WGS) entry which is preliminary data.</text>
</comment>
<dbReference type="InterPro" id="IPR011011">
    <property type="entry name" value="Znf_FYVE_PHD"/>
</dbReference>
<evidence type="ECO:0000256" key="2">
    <source>
        <dbReference type="ARBA" id="ARBA00022771"/>
    </source>
</evidence>
<feature type="domain" description="FYVE-type" evidence="6">
    <location>
        <begin position="46"/>
        <end position="107"/>
    </location>
</feature>
<sequence>MGGSGALIRYSSQRKGKVQALQMMYFLEGGLLMVANLLQTDSWVNDELRTHCSVCVQQFLPFRRRHHCRTCGEVVCGGCSSQRAIRLTDMNVECETRVCTFCMIRATDASIKANEAAMRETFSENRRLSSVSVLSLAAPEVRRGRTLLSADSELTLGSVVQLWPQPVPANETARLEMARHSTIRSAEIDPTMNLLVSIVARTLECPAAFIGIMDDSSLWVKATSVGLDDRVTHIPRDDCVCVHTLLQDTTMIVGDTSADKHFHAGDHTVGSSSMRYYAGTPVRVRGHGIGVVCALDKKPHTRTTDAMKSTLEAVAKIVSEVLEQRIASGGTMSSPAQVNDSYLRPQPHTEDMDLHASLHGLNLLSSSRHNMSLPEANGYETPRSSLYLPQQYADRITLAMDFFHQLQRSDWAELNTPSEMSNNGAIRTFELFNQDKQFTRSIMKMSGSCSDLVTQLLDYEDALLYQQLFSRVSSRYILSGQTWEDSIILHPCFGTTNDETLRVVTHRREYPDGSNVVVAINGANHEEVVEKDLILGWFIAPCDRGDDENSINVSCITAQLYENQPHEVNLSLDLLRRLNQKLAMARFFHLPNEAPSPIKPSSLRVRIPLDNQKTHEGADSNDNNDDSHLEGKYRSDSGNTTGSDDSTQPSYSSRSTSDTPESNRAALVALHESGQVSQLNQNEQMLLDLLDKTICTQEILAQRQNEMADIIDTHGNQLQRISSALMRVESILFEKEVKALRRAAKGPMRITDIA</sequence>
<feature type="compositionally biased region" description="Basic and acidic residues" evidence="5">
    <location>
        <begin position="625"/>
        <end position="635"/>
    </location>
</feature>